<evidence type="ECO:0000256" key="1">
    <source>
        <dbReference type="ARBA" id="ARBA00004651"/>
    </source>
</evidence>
<dbReference type="Pfam" id="PF10321">
    <property type="entry name" value="7TM_GPCR_Srt"/>
    <property type="match status" value="1"/>
</dbReference>
<dbReference type="SUPFAM" id="SSF81321">
    <property type="entry name" value="Family A G protein-coupled receptor-like"/>
    <property type="match status" value="1"/>
</dbReference>
<evidence type="ECO:0000313" key="9">
    <source>
        <dbReference type="WBParaSite" id="nRc.2.0.1.t40468-RA"/>
    </source>
</evidence>
<feature type="transmembrane region" description="Helical" evidence="7">
    <location>
        <begin position="184"/>
        <end position="202"/>
    </location>
</feature>
<keyword evidence="8" id="KW-1185">Reference proteome</keyword>
<feature type="transmembrane region" description="Helical" evidence="7">
    <location>
        <begin position="20"/>
        <end position="41"/>
    </location>
</feature>
<feature type="transmembrane region" description="Helical" evidence="7">
    <location>
        <begin position="53"/>
        <end position="77"/>
    </location>
</feature>
<keyword evidence="7" id="KW-0472">Membrane</keyword>
<evidence type="ECO:0000256" key="3">
    <source>
        <dbReference type="ARBA" id="ARBA00023040"/>
    </source>
</evidence>
<evidence type="ECO:0000256" key="6">
    <source>
        <dbReference type="ARBA" id="ARBA00023224"/>
    </source>
</evidence>
<sequence length="354" mass="40638">MFENVTVSTTTGSMYAVGMIYISVSTVGLIGNALCFFTLLVNRLWKNPTYCFIMHQCIADILCLTGIGVYVGLVEIFDQMPKIHRPMSMCLQIGWYSSGAFSIALASTRLFALKYKNQYQKVFSKSHVTYLTSAVWVIYCALSLSWSFRRISIDGVFREIYTFGVNVVDILSQTWFYFNFVNDFLVSNVVLVVNLTTAFHLKRLKNQSQSLQQIQSRKLDVKLYVQCTMTTTFLVIICYIYSAVTFIGYTLTAVEFFFFHLCWLLYHTVCPYVYLTTNSDLRSMLILMIKERKAQAQANRPCVTLLGVPWRIRGCRHAKIETSKPKRTFELVKNGQSPNQKFADARMRSSESLT</sequence>
<dbReference type="AlphaFoldDB" id="A0A915KS41"/>
<feature type="transmembrane region" description="Helical" evidence="7">
    <location>
        <begin position="89"/>
        <end position="108"/>
    </location>
</feature>
<reference evidence="9" key="1">
    <citation type="submission" date="2022-11" db="UniProtKB">
        <authorList>
            <consortium name="WormBaseParasite"/>
        </authorList>
    </citation>
    <scope>IDENTIFICATION</scope>
</reference>
<dbReference type="CDD" id="cd00637">
    <property type="entry name" value="7tm_classA_rhodopsin-like"/>
    <property type="match status" value="1"/>
</dbReference>
<keyword evidence="3" id="KW-0297">G-protein coupled receptor</keyword>
<comment type="subcellular location">
    <subcellularLocation>
        <location evidence="1">Cell membrane</location>
        <topology evidence="1">Multi-pass membrane protein</topology>
    </subcellularLocation>
</comment>
<keyword evidence="2" id="KW-1003">Cell membrane</keyword>
<dbReference type="Gene3D" id="1.20.1070.10">
    <property type="entry name" value="Rhodopsin 7-helix transmembrane proteins"/>
    <property type="match status" value="1"/>
</dbReference>
<evidence type="ECO:0000256" key="5">
    <source>
        <dbReference type="ARBA" id="ARBA00023180"/>
    </source>
</evidence>
<keyword evidence="7" id="KW-1133">Transmembrane helix</keyword>
<dbReference type="GO" id="GO:0004930">
    <property type="term" value="F:G protein-coupled receptor activity"/>
    <property type="evidence" value="ECO:0007669"/>
    <property type="project" value="UniProtKB-KW"/>
</dbReference>
<feature type="transmembrane region" description="Helical" evidence="7">
    <location>
        <begin position="128"/>
        <end position="148"/>
    </location>
</feature>
<organism evidence="8 9">
    <name type="scientific">Romanomermis culicivorax</name>
    <name type="common">Nematode worm</name>
    <dbReference type="NCBI Taxonomy" id="13658"/>
    <lineage>
        <taxon>Eukaryota</taxon>
        <taxon>Metazoa</taxon>
        <taxon>Ecdysozoa</taxon>
        <taxon>Nematoda</taxon>
        <taxon>Enoplea</taxon>
        <taxon>Dorylaimia</taxon>
        <taxon>Mermithida</taxon>
        <taxon>Mermithoidea</taxon>
        <taxon>Mermithidae</taxon>
        <taxon>Romanomermis</taxon>
    </lineage>
</organism>
<dbReference type="Proteomes" id="UP000887565">
    <property type="component" value="Unplaced"/>
</dbReference>
<proteinExistence type="predicted"/>
<evidence type="ECO:0000256" key="7">
    <source>
        <dbReference type="SAM" id="Phobius"/>
    </source>
</evidence>
<dbReference type="WBParaSite" id="nRc.2.0.1.t40468-RA">
    <property type="protein sequence ID" value="nRc.2.0.1.t40468-RA"/>
    <property type="gene ID" value="nRc.2.0.1.g40468"/>
</dbReference>
<evidence type="ECO:0000313" key="8">
    <source>
        <dbReference type="Proteomes" id="UP000887565"/>
    </source>
</evidence>
<evidence type="ECO:0000256" key="2">
    <source>
        <dbReference type="ARBA" id="ARBA00022475"/>
    </source>
</evidence>
<dbReference type="PANTHER" id="PTHR24246">
    <property type="entry name" value="OLFACTORY RECEPTOR AND ADENOSINE RECEPTOR"/>
    <property type="match status" value="1"/>
</dbReference>
<dbReference type="PANTHER" id="PTHR24246:SF27">
    <property type="entry name" value="ADENOSINE RECEPTOR, ISOFORM A"/>
    <property type="match status" value="1"/>
</dbReference>
<accession>A0A915KS41</accession>
<keyword evidence="6" id="KW-0807">Transducer</keyword>
<feature type="transmembrane region" description="Helical" evidence="7">
    <location>
        <begin position="223"/>
        <end position="244"/>
    </location>
</feature>
<protein>
    <submittedName>
        <fullName evidence="9">Uncharacterized protein</fullName>
    </submittedName>
</protein>
<keyword evidence="4" id="KW-0675">Receptor</keyword>
<feature type="transmembrane region" description="Helical" evidence="7">
    <location>
        <begin position="256"/>
        <end position="275"/>
    </location>
</feature>
<keyword evidence="5" id="KW-0325">Glycoprotein</keyword>
<evidence type="ECO:0000256" key="4">
    <source>
        <dbReference type="ARBA" id="ARBA00023170"/>
    </source>
</evidence>
<name>A0A915KS41_ROMCU</name>
<dbReference type="InterPro" id="IPR019425">
    <property type="entry name" value="7TM_GPCR_serpentine_rcpt_Srt"/>
</dbReference>
<dbReference type="GO" id="GO:0005886">
    <property type="term" value="C:plasma membrane"/>
    <property type="evidence" value="ECO:0007669"/>
    <property type="project" value="UniProtKB-SubCell"/>
</dbReference>
<keyword evidence="7" id="KW-0812">Transmembrane</keyword>